<dbReference type="GO" id="GO:0061711">
    <property type="term" value="F:tRNA N(6)-L-threonylcarbamoyladenine synthase activity"/>
    <property type="evidence" value="ECO:0007669"/>
    <property type="project" value="UniProtKB-EC"/>
</dbReference>
<dbReference type="Pfam" id="PF00814">
    <property type="entry name" value="TsaD"/>
    <property type="match status" value="1"/>
</dbReference>
<dbReference type="Proteomes" id="UP001210231">
    <property type="component" value="Unassembled WGS sequence"/>
</dbReference>
<comment type="caution">
    <text evidence="2">The sequence shown here is derived from an EMBL/GenBank/DDBJ whole genome shotgun (WGS) entry which is preliminary data.</text>
</comment>
<evidence type="ECO:0000259" key="1">
    <source>
        <dbReference type="Pfam" id="PF00814"/>
    </source>
</evidence>
<gene>
    <name evidence="2" type="primary">tsaB</name>
    <name evidence="2" type="ORF">O3P16_10235</name>
</gene>
<sequence>MSLIINIDTSNKIAQVILSDKDGVIDILADSQAMEHASFLQPAIKRILEKNHIDFNDIKAVSVVNGPGSYTGLRIGLAGAKGICHVLGLPLIAHNTLDVIAHSLKNRIGPDFRGFICPMIDARRMEVFTALYKAENLEKISNVEAKVLDENFIQEYLPFGSKIVFGGDGAGKFKASVENENYQFANEGDLSVSIAKMSYERLLHEQFDDLILTEPFYSKAFYSTIKLNK</sequence>
<dbReference type="InterPro" id="IPR000905">
    <property type="entry name" value="Gcp-like_dom"/>
</dbReference>
<dbReference type="InterPro" id="IPR043129">
    <property type="entry name" value="ATPase_NBD"/>
</dbReference>
<dbReference type="NCBIfam" id="TIGR03725">
    <property type="entry name" value="T6A_YeaZ"/>
    <property type="match status" value="1"/>
</dbReference>
<dbReference type="EC" id="2.3.1.234" evidence="2"/>
<dbReference type="CDD" id="cd24032">
    <property type="entry name" value="ASKHA_NBD_TsaB"/>
    <property type="match status" value="1"/>
</dbReference>
<dbReference type="Gene3D" id="3.30.420.40">
    <property type="match status" value="2"/>
</dbReference>
<dbReference type="EMBL" id="JAQGEF010000010">
    <property type="protein sequence ID" value="MDA3615185.1"/>
    <property type="molecule type" value="Genomic_DNA"/>
</dbReference>
<reference evidence="2 3" key="1">
    <citation type="submission" date="2022-12" db="EMBL/GenBank/DDBJ databases">
        <title>Chitinophagaceae gen. sp. nov., a new member of the family Chitinophagaceae, isolated from soil in a chemical factory.</title>
        <authorList>
            <person name="Ke Z."/>
        </authorList>
    </citation>
    <scope>NUCLEOTIDE SEQUENCE [LARGE SCALE GENOMIC DNA]</scope>
    <source>
        <strain evidence="2 3">LY-5</strain>
    </source>
</reference>
<dbReference type="PANTHER" id="PTHR11735">
    <property type="entry name" value="TRNA N6-ADENOSINE THREONYLCARBAMOYLTRANSFERASE"/>
    <property type="match status" value="1"/>
</dbReference>
<evidence type="ECO:0000313" key="3">
    <source>
        <dbReference type="Proteomes" id="UP001210231"/>
    </source>
</evidence>
<keyword evidence="2" id="KW-0012">Acyltransferase</keyword>
<organism evidence="2 3">
    <name type="scientific">Polluticaenibacter yanchengensis</name>
    <dbReference type="NCBI Taxonomy" id="3014562"/>
    <lineage>
        <taxon>Bacteria</taxon>
        <taxon>Pseudomonadati</taxon>
        <taxon>Bacteroidota</taxon>
        <taxon>Chitinophagia</taxon>
        <taxon>Chitinophagales</taxon>
        <taxon>Chitinophagaceae</taxon>
        <taxon>Polluticaenibacter</taxon>
    </lineage>
</organism>
<keyword evidence="2" id="KW-0808">Transferase</keyword>
<evidence type="ECO:0000313" key="2">
    <source>
        <dbReference type="EMBL" id="MDA3615185.1"/>
    </source>
</evidence>
<dbReference type="InterPro" id="IPR022496">
    <property type="entry name" value="T6A_TsaB"/>
</dbReference>
<proteinExistence type="predicted"/>
<dbReference type="PANTHER" id="PTHR11735:SF11">
    <property type="entry name" value="TRNA THREONYLCARBAMOYLADENOSINE BIOSYNTHESIS PROTEIN TSAB"/>
    <property type="match status" value="1"/>
</dbReference>
<dbReference type="SUPFAM" id="SSF53067">
    <property type="entry name" value="Actin-like ATPase domain"/>
    <property type="match status" value="2"/>
</dbReference>
<accession>A0ABT4ULU2</accession>
<feature type="domain" description="Gcp-like" evidence="1">
    <location>
        <begin position="33"/>
        <end position="135"/>
    </location>
</feature>
<dbReference type="RefSeq" id="WP_407031509.1">
    <property type="nucleotide sequence ID" value="NZ_JAQGEF010000010.1"/>
</dbReference>
<name>A0ABT4ULU2_9BACT</name>
<protein>
    <submittedName>
        <fullName evidence="2">tRNA (Adenosine(37)-N6)-threonylcarbamoyltransferase complex dimerization subunit type 1 TsaB</fullName>
        <ecNumber evidence="2">2.3.1.234</ecNumber>
    </submittedName>
</protein>
<keyword evidence="3" id="KW-1185">Reference proteome</keyword>